<protein>
    <submittedName>
        <fullName evidence="1">Uncharacterized protein</fullName>
    </submittedName>
</protein>
<dbReference type="Proteomes" id="UP001163203">
    <property type="component" value="Chromosome"/>
</dbReference>
<gene>
    <name evidence="1" type="ORF">ORV05_34190</name>
</gene>
<dbReference type="RefSeq" id="WP_268755995.1">
    <property type="nucleotide sequence ID" value="NZ_CP113836.1"/>
</dbReference>
<reference evidence="1" key="1">
    <citation type="submission" date="2022-11" db="EMBL/GenBank/DDBJ databases">
        <authorList>
            <person name="Mo P."/>
        </authorList>
    </citation>
    <scope>NUCLEOTIDE SEQUENCE</scope>
    <source>
        <strain evidence="1">HUAS 11-8</strain>
    </source>
</reference>
<proteinExistence type="predicted"/>
<evidence type="ECO:0000313" key="2">
    <source>
        <dbReference type="Proteomes" id="UP001163203"/>
    </source>
</evidence>
<evidence type="ECO:0000313" key="1">
    <source>
        <dbReference type="EMBL" id="WAL65851.1"/>
    </source>
</evidence>
<keyword evidence="2" id="KW-1185">Reference proteome</keyword>
<organism evidence="1 2">
    <name type="scientific">Amycolatopsis cynarae</name>
    <dbReference type="NCBI Taxonomy" id="2995223"/>
    <lineage>
        <taxon>Bacteria</taxon>
        <taxon>Bacillati</taxon>
        <taxon>Actinomycetota</taxon>
        <taxon>Actinomycetes</taxon>
        <taxon>Pseudonocardiales</taxon>
        <taxon>Pseudonocardiaceae</taxon>
        <taxon>Amycolatopsis</taxon>
    </lineage>
</organism>
<name>A0ABY7B4N0_9PSEU</name>
<sequence length="51" mass="5312">MDNHSTTRFEQEQVELLPSREALSTVDAGLTASVALGITLGASLSLPTIGL</sequence>
<dbReference type="EMBL" id="CP113836">
    <property type="protein sequence ID" value="WAL65851.1"/>
    <property type="molecule type" value="Genomic_DNA"/>
</dbReference>
<accession>A0ABY7B4N0</accession>